<evidence type="ECO:0000256" key="1">
    <source>
        <dbReference type="SAM" id="Phobius"/>
    </source>
</evidence>
<protein>
    <submittedName>
        <fullName evidence="2">Uncharacterized protein</fullName>
    </submittedName>
</protein>
<dbReference type="EMBL" id="FSQZ01000001">
    <property type="protein sequence ID" value="SIN63606.1"/>
    <property type="molecule type" value="Genomic_DNA"/>
</dbReference>
<accession>A0ABY1JBF5</accession>
<keyword evidence="1" id="KW-0812">Transmembrane</keyword>
<keyword evidence="3" id="KW-1185">Reference proteome</keyword>
<dbReference type="Proteomes" id="UP000185093">
    <property type="component" value="Unassembled WGS sequence"/>
</dbReference>
<sequence length="88" mass="9906">MDYVLNVIKDNVKVLFFIIVGLVIISSIVAVLAQRKDAKFLKVIFWASFFSTMALSSLVLLSFAPFYIAIAPLIPLAMYIYVLTSRSR</sequence>
<proteinExistence type="predicted"/>
<gene>
    <name evidence="2" type="ORF">SAMN05444368_0434</name>
</gene>
<feature type="transmembrane region" description="Helical" evidence="1">
    <location>
        <begin position="66"/>
        <end position="84"/>
    </location>
</feature>
<keyword evidence="1" id="KW-1133">Transmembrane helix</keyword>
<keyword evidence="1" id="KW-0472">Membrane</keyword>
<evidence type="ECO:0000313" key="2">
    <source>
        <dbReference type="EMBL" id="SIN63606.1"/>
    </source>
</evidence>
<evidence type="ECO:0000313" key="3">
    <source>
        <dbReference type="Proteomes" id="UP000185093"/>
    </source>
</evidence>
<feature type="transmembrane region" description="Helical" evidence="1">
    <location>
        <begin position="12"/>
        <end position="33"/>
    </location>
</feature>
<organism evidence="2 3">
    <name type="scientific">Acetomicrobium flavidum</name>
    <dbReference type="NCBI Taxonomy" id="49896"/>
    <lineage>
        <taxon>Bacteria</taxon>
        <taxon>Thermotogati</taxon>
        <taxon>Synergistota</taxon>
        <taxon>Synergistia</taxon>
        <taxon>Synergistales</taxon>
        <taxon>Acetomicrobiaceae</taxon>
        <taxon>Acetomicrobium</taxon>
    </lineage>
</organism>
<reference evidence="2 3" key="1">
    <citation type="submission" date="2016-11" db="EMBL/GenBank/DDBJ databases">
        <authorList>
            <person name="Varghese N."/>
            <person name="Submissions S."/>
        </authorList>
    </citation>
    <scope>NUCLEOTIDE SEQUENCE [LARGE SCALE GENOMIC DNA]</scope>
    <source>
        <strain evidence="2 3">DSM 20664</strain>
    </source>
</reference>
<dbReference type="RefSeq" id="WP_014806555.1">
    <property type="nucleotide sequence ID" value="NZ_DAONBL010000002.1"/>
</dbReference>
<name>A0ABY1JBF5_9BACT</name>
<comment type="caution">
    <text evidence="2">The sequence shown here is derived from an EMBL/GenBank/DDBJ whole genome shotgun (WGS) entry which is preliminary data.</text>
</comment>
<feature type="transmembrane region" description="Helical" evidence="1">
    <location>
        <begin position="40"/>
        <end position="60"/>
    </location>
</feature>